<keyword evidence="5" id="KW-0677">Repeat</keyword>
<feature type="region of interest" description="Disordered" evidence="10">
    <location>
        <begin position="959"/>
        <end position="993"/>
    </location>
</feature>
<feature type="signal peptide" evidence="12">
    <location>
        <begin position="1"/>
        <end position="24"/>
    </location>
</feature>
<evidence type="ECO:0000256" key="5">
    <source>
        <dbReference type="ARBA" id="ARBA00022737"/>
    </source>
</evidence>
<dbReference type="SUPFAM" id="SSF56112">
    <property type="entry name" value="Protein kinase-like (PK-like)"/>
    <property type="match status" value="1"/>
</dbReference>
<evidence type="ECO:0000256" key="4">
    <source>
        <dbReference type="ARBA" id="ARBA00022679"/>
    </source>
</evidence>
<dbReference type="Pfam" id="PF24681">
    <property type="entry name" value="Kelch_KLHDC2_KLHL20_DRC7"/>
    <property type="match status" value="1"/>
</dbReference>
<evidence type="ECO:0000256" key="1">
    <source>
        <dbReference type="ARBA" id="ARBA00011902"/>
    </source>
</evidence>
<dbReference type="STRING" id="90262.A0A1X2IBG3"/>
<evidence type="ECO:0000313" key="15">
    <source>
        <dbReference type="Proteomes" id="UP000193560"/>
    </source>
</evidence>
<dbReference type="PROSITE" id="PS50011">
    <property type="entry name" value="PROTEIN_KINASE_DOM"/>
    <property type="match status" value="1"/>
</dbReference>
<gene>
    <name evidence="14" type="ORF">BCR42DRAFT_439698</name>
</gene>
<feature type="compositionally biased region" description="Basic and acidic residues" evidence="10">
    <location>
        <begin position="976"/>
        <end position="992"/>
    </location>
</feature>
<protein>
    <recommendedName>
        <fullName evidence="1">receptor protein-tyrosine kinase</fullName>
        <ecNumber evidence="1">2.7.10.1</ecNumber>
    </recommendedName>
</protein>
<feature type="chain" id="PRO_5010872828" description="receptor protein-tyrosine kinase" evidence="12">
    <location>
        <begin position="25"/>
        <end position="1222"/>
    </location>
</feature>
<dbReference type="InterPro" id="IPR049328">
    <property type="entry name" value="TM_ErbB1"/>
</dbReference>
<keyword evidence="2" id="KW-0880">Kelch repeat</keyword>
<dbReference type="SUPFAM" id="SSF117281">
    <property type="entry name" value="Kelch motif"/>
    <property type="match status" value="1"/>
</dbReference>
<dbReference type="SMART" id="SM00612">
    <property type="entry name" value="Kelch"/>
    <property type="match status" value="1"/>
</dbReference>
<dbReference type="SMART" id="SM00220">
    <property type="entry name" value="S_TKc"/>
    <property type="match status" value="1"/>
</dbReference>
<evidence type="ECO:0000256" key="11">
    <source>
        <dbReference type="SAM" id="Phobius"/>
    </source>
</evidence>
<keyword evidence="9" id="KW-0829">Tyrosine-protein kinase</keyword>
<evidence type="ECO:0000313" key="14">
    <source>
        <dbReference type="EMBL" id="ORZ13274.1"/>
    </source>
</evidence>
<dbReference type="Gene3D" id="1.10.510.10">
    <property type="entry name" value="Transferase(Phosphotransferase) domain 1"/>
    <property type="match status" value="1"/>
</dbReference>
<dbReference type="PANTHER" id="PTHR46093">
    <property type="entry name" value="ACYL-COA-BINDING DOMAIN-CONTAINING PROTEIN 5"/>
    <property type="match status" value="1"/>
</dbReference>
<keyword evidence="11" id="KW-0472">Membrane</keyword>
<dbReference type="InterPro" id="IPR011009">
    <property type="entry name" value="Kinase-like_dom_sf"/>
</dbReference>
<feature type="region of interest" description="Disordered" evidence="10">
    <location>
        <begin position="359"/>
        <end position="380"/>
    </location>
</feature>
<evidence type="ECO:0000256" key="3">
    <source>
        <dbReference type="ARBA" id="ARBA00022553"/>
    </source>
</evidence>
<dbReference type="InterPro" id="IPR000719">
    <property type="entry name" value="Prot_kinase_dom"/>
</dbReference>
<accession>A0A1X2IBG3</accession>
<keyword evidence="15" id="KW-1185">Reference proteome</keyword>
<dbReference type="InterPro" id="IPR015915">
    <property type="entry name" value="Kelch-typ_b-propeller"/>
</dbReference>
<dbReference type="PANTHER" id="PTHR46093:SF18">
    <property type="entry name" value="FIBRONECTIN TYPE-III DOMAIN-CONTAINING PROTEIN"/>
    <property type="match status" value="1"/>
</dbReference>
<dbReference type="InterPro" id="IPR044912">
    <property type="entry name" value="Egfr_JX_dom"/>
</dbReference>
<name>A0A1X2IBG3_9FUNG</name>
<sequence>MLCLWIVTTKLYFISQWFLLHATAQLISPGSIQTDVPWKAGHAAVFQDPYVIIYGGTTDAGGNNTNVQGTKSVWVWNSQNGSWYDSEALSNHGGFSPQVFFQAISLPSSGQSLALASNTTGGGSLLQKLDSTVWTWNSPTSTNPPSPASGYTMALLNNTIYTYGGVSVDANGNRMSGAVLNSLSYLDANSFLWSSGSNGPAVTDHSTCYIPSCNCLVTFGGTETGNADQATRSVYTYDLGSKSWNLQVNPGSVNGAIPGPRRLHTATCLSDRMIVYGGGTTAPFDSAVWILDASKYPQLTWNRQEIANASFGPGSRMGHSAVLDANRRRIYIFGGWTGGSNNDRNMYILDIENSSWSSVSPTGIPPSSSSSSSSNQNGGSTPVGSIAGGVVGGILGLAAIALAAFFFLRRRKRQREQQSEKAGMEKDLDDDHSQDDYYWRYGNGIAGDNNGNHGYEDDYRTYSLSDPAHSDANLMTPYSHKRVSKAWTTKTGTTSTRDSFAPRSDAGDVHSSVMEMISSPSTSHHDLAFYYSNGPGSRNSLPTSKVLLAQDIDGPGQTPNEYLLQKPNEFSIPASRFAAHNDNNKIRIDHFTSSTSPSTTTTDVGAPLSSSMEVLRSIKTNDGSGPPGSRNIKVTHTFTPHNDDNNKSNAAPDIDDEDSLSLHEDNASTPPIQYIPGASKQFSIATTVTNSAPSQTQANTAVPLTHHQYPSSSVPIAQPVSPQHTNTDINDAGARVSIHSFRPLSQHHHHQQQQGDGIYDSLSPLDRLATLGHANDILHEERTADYFPSPHADENSKTMTLPVNAATETTPSTTNTPLPTSLSNLPTNSPEATYSSTTLTTSTNNTSNSTAGRDSNANNISGEEHRQNPPIAGMLPRRYKVDSSRSPLYGPTNSILFVTKTVTDEDPSSSDAVVKSFGRREAWERECRTLIKLKSHHVVTLLEVLTIQDERQALPSLQFQTSPTDPQSLHSTTVEQHSHSAPETPPVHRIEQNGDDDSIKYVIVMERLDETLSTAIRRARPTSNDHTKPTTRSWTVQHTVSIAQNIIECLIWCHKKGVAFCDLKPSNIMHNMDEPWKLIDFEASRTIGEECVGVITPRYCPPEVARATTYGLEGASGVVATASVDLWALGCVLYEIETKRPLFASSIKDETILHFVSHPSPATPILNNGLRWNDQKELEIPQLDRHIQNPRLRQLIKTLLARDPAKRGSATQLLSHPYFMNS</sequence>
<feature type="transmembrane region" description="Helical" evidence="11">
    <location>
        <begin position="386"/>
        <end position="408"/>
    </location>
</feature>
<keyword evidence="8" id="KW-0067">ATP-binding</keyword>
<evidence type="ECO:0000259" key="13">
    <source>
        <dbReference type="PROSITE" id="PS50011"/>
    </source>
</evidence>
<evidence type="ECO:0000256" key="2">
    <source>
        <dbReference type="ARBA" id="ARBA00022441"/>
    </source>
</evidence>
<dbReference type="Pfam" id="PF00069">
    <property type="entry name" value="Pkinase"/>
    <property type="match status" value="1"/>
</dbReference>
<keyword evidence="12" id="KW-0732">Signal</keyword>
<organism evidence="14 15">
    <name type="scientific">Absidia repens</name>
    <dbReference type="NCBI Taxonomy" id="90262"/>
    <lineage>
        <taxon>Eukaryota</taxon>
        <taxon>Fungi</taxon>
        <taxon>Fungi incertae sedis</taxon>
        <taxon>Mucoromycota</taxon>
        <taxon>Mucoromycotina</taxon>
        <taxon>Mucoromycetes</taxon>
        <taxon>Mucorales</taxon>
        <taxon>Cunninghamellaceae</taxon>
        <taxon>Absidia</taxon>
    </lineage>
</organism>
<dbReference type="Pfam" id="PF21314">
    <property type="entry name" value="TM_ErbB1"/>
    <property type="match status" value="1"/>
</dbReference>
<dbReference type="OrthoDB" id="45365at2759"/>
<evidence type="ECO:0000256" key="7">
    <source>
        <dbReference type="ARBA" id="ARBA00022777"/>
    </source>
</evidence>
<evidence type="ECO:0000256" key="6">
    <source>
        <dbReference type="ARBA" id="ARBA00022741"/>
    </source>
</evidence>
<dbReference type="EC" id="2.7.10.1" evidence="1"/>
<keyword evidence="11" id="KW-0812">Transmembrane</keyword>
<keyword evidence="6" id="KW-0547">Nucleotide-binding</keyword>
<evidence type="ECO:0000256" key="9">
    <source>
        <dbReference type="ARBA" id="ARBA00023137"/>
    </source>
</evidence>
<dbReference type="InterPro" id="IPR006652">
    <property type="entry name" value="Kelch_1"/>
</dbReference>
<proteinExistence type="predicted"/>
<evidence type="ECO:0000256" key="12">
    <source>
        <dbReference type="SAM" id="SignalP"/>
    </source>
</evidence>
<dbReference type="GO" id="GO:0005524">
    <property type="term" value="F:ATP binding"/>
    <property type="evidence" value="ECO:0007669"/>
    <property type="project" value="UniProtKB-KW"/>
</dbReference>
<dbReference type="EMBL" id="MCGE01000017">
    <property type="protein sequence ID" value="ORZ13274.1"/>
    <property type="molecule type" value="Genomic_DNA"/>
</dbReference>
<dbReference type="Proteomes" id="UP000193560">
    <property type="component" value="Unassembled WGS sequence"/>
</dbReference>
<evidence type="ECO:0000256" key="10">
    <source>
        <dbReference type="SAM" id="MobiDB-lite"/>
    </source>
</evidence>
<evidence type="ECO:0000256" key="8">
    <source>
        <dbReference type="ARBA" id="ARBA00022840"/>
    </source>
</evidence>
<feature type="region of interest" description="Disordered" evidence="10">
    <location>
        <begin position="618"/>
        <end position="675"/>
    </location>
</feature>
<dbReference type="Gene3D" id="6.10.250.2930">
    <property type="match status" value="1"/>
</dbReference>
<keyword evidence="11" id="KW-1133">Transmembrane helix</keyword>
<feature type="region of interest" description="Disordered" evidence="10">
    <location>
        <begin position="807"/>
        <end position="875"/>
    </location>
</feature>
<feature type="domain" description="Protein kinase" evidence="13">
    <location>
        <begin position="881"/>
        <end position="1219"/>
    </location>
</feature>
<comment type="caution">
    <text evidence="14">The sequence shown here is derived from an EMBL/GenBank/DDBJ whole genome shotgun (WGS) entry which is preliminary data.</text>
</comment>
<keyword evidence="3" id="KW-0597">Phosphoprotein</keyword>
<reference evidence="14 15" key="1">
    <citation type="submission" date="2016-07" db="EMBL/GenBank/DDBJ databases">
        <title>Pervasive Adenine N6-methylation of Active Genes in Fungi.</title>
        <authorList>
            <consortium name="DOE Joint Genome Institute"/>
            <person name="Mondo S.J."/>
            <person name="Dannebaum R.O."/>
            <person name="Kuo R.C."/>
            <person name="Labutti K."/>
            <person name="Haridas S."/>
            <person name="Kuo A."/>
            <person name="Salamov A."/>
            <person name="Ahrendt S.R."/>
            <person name="Lipzen A."/>
            <person name="Sullivan W."/>
            <person name="Andreopoulos W.B."/>
            <person name="Clum A."/>
            <person name="Lindquist E."/>
            <person name="Daum C."/>
            <person name="Ramamoorthy G.K."/>
            <person name="Gryganskyi A."/>
            <person name="Culley D."/>
            <person name="Magnuson J.K."/>
            <person name="James T.Y."/>
            <person name="O'Malley M.A."/>
            <person name="Stajich J.E."/>
            <person name="Spatafora J.W."/>
            <person name="Visel A."/>
            <person name="Grigoriev I.V."/>
        </authorList>
    </citation>
    <scope>NUCLEOTIDE SEQUENCE [LARGE SCALE GENOMIC DNA]</scope>
    <source>
        <strain evidence="14 15">NRRL 1336</strain>
    </source>
</reference>
<feature type="compositionally biased region" description="Low complexity" evidence="10">
    <location>
        <begin position="809"/>
        <end position="850"/>
    </location>
</feature>
<keyword evidence="4" id="KW-0808">Transferase</keyword>
<dbReference type="GO" id="GO:0004714">
    <property type="term" value="F:transmembrane receptor protein tyrosine kinase activity"/>
    <property type="evidence" value="ECO:0007669"/>
    <property type="project" value="UniProtKB-EC"/>
</dbReference>
<dbReference type="AlphaFoldDB" id="A0A1X2IBG3"/>
<dbReference type="Gene3D" id="2.120.10.80">
    <property type="entry name" value="Kelch-type beta propeller"/>
    <property type="match status" value="2"/>
</dbReference>
<keyword evidence="7" id="KW-0418">Kinase</keyword>
<feature type="compositionally biased region" description="Polar residues" evidence="10">
    <location>
        <begin position="851"/>
        <end position="861"/>
    </location>
</feature>
<feature type="compositionally biased region" description="Polar residues" evidence="10">
    <location>
        <begin position="959"/>
        <end position="975"/>
    </location>
</feature>